<feature type="non-terminal residue" evidence="2">
    <location>
        <position position="1"/>
    </location>
</feature>
<feature type="region of interest" description="Disordered" evidence="1">
    <location>
        <begin position="57"/>
        <end position="76"/>
    </location>
</feature>
<gene>
    <name evidence="2" type="ORF">LCGC14_2272910</name>
</gene>
<evidence type="ECO:0000256" key="1">
    <source>
        <dbReference type="SAM" id="MobiDB-lite"/>
    </source>
</evidence>
<dbReference type="EMBL" id="LAZR01031459">
    <property type="protein sequence ID" value="KKL53689.1"/>
    <property type="molecule type" value="Genomic_DNA"/>
</dbReference>
<sequence length="76" mass="8265">AVGRSAADKDPIEDDAVLARMRVDDLVLLCESRAVKVTGSGRDGKVLKADLVEALSEQREREATEQAHKGDEDDED</sequence>
<protein>
    <submittedName>
        <fullName evidence="2">Uncharacterized protein</fullName>
    </submittedName>
</protein>
<name>A0A0F9CWK0_9ZZZZ</name>
<accession>A0A0F9CWK0</accession>
<comment type="caution">
    <text evidence="2">The sequence shown here is derived from an EMBL/GenBank/DDBJ whole genome shotgun (WGS) entry which is preliminary data.</text>
</comment>
<organism evidence="2">
    <name type="scientific">marine sediment metagenome</name>
    <dbReference type="NCBI Taxonomy" id="412755"/>
    <lineage>
        <taxon>unclassified sequences</taxon>
        <taxon>metagenomes</taxon>
        <taxon>ecological metagenomes</taxon>
    </lineage>
</organism>
<evidence type="ECO:0000313" key="2">
    <source>
        <dbReference type="EMBL" id="KKL53689.1"/>
    </source>
</evidence>
<dbReference type="AlphaFoldDB" id="A0A0F9CWK0"/>
<proteinExistence type="predicted"/>
<reference evidence="2" key="1">
    <citation type="journal article" date="2015" name="Nature">
        <title>Complex archaea that bridge the gap between prokaryotes and eukaryotes.</title>
        <authorList>
            <person name="Spang A."/>
            <person name="Saw J.H."/>
            <person name="Jorgensen S.L."/>
            <person name="Zaremba-Niedzwiedzka K."/>
            <person name="Martijn J."/>
            <person name="Lind A.E."/>
            <person name="van Eijk R."/>
            <person name="Schleper C."/>
            <person name="Guy L."/>
            <person name="Ettema T.J."/>
        </authorList>
    </citation>
    <scope>NUCLEOTIDE SEQUENCE</scope>
</reference>